<dbReference type="EMBL" id="BDEQ01000001">
    <property type="protein sequence ID" value="GAT91765.1"/>
    <property type="molecule type" value="Genomic_DNA"/>
</dbReference>
<dbReference type="OMA" id="KEHANDM"/>
<reference evidence="2 3" key="1">
    <citation type="submission" date="2016-05" db="EMBL/GenBank/DDBJ databases">
        <title>First whole genome sequencing of Entamoeba histolytica HM1:IMSS-clone-6.</title>
        <authorList>
            <person name="Mukherjee Avik.K."/>
            <person name="Izumyama S."/>
            <person name="Nakada-Tsukui K."/>
            <person name="Nozaki T."/>
        </authorList>
    </citation>
    <scope>NUCLEOTIDE SEQUENCE [LARGE SCALE GENOMIC DNA]</scope>
    <source>
        <strain evidence="2 3">HM1:IMSS clone 6</strain>
    </source>
</reference>
<protein>
    <submittedName>
        <fullName evidence="2">Rhogap domain containing protein</fullName>
    </submittedName>
</protein>
<dbReference type="AlphaFoldDB" id="A0A5K1UAX6"/>
<comment type="caution">
    <text evidence="2">The sequence shown here is derived from an EMBL/GenBank/DDBJ whole genome shotgun (WGS) entry which is preliminary data.</text>
</comment>
<dbReference type="VEuPathDB" id="AmoebaDB:EHI_044690"/>
<feature type="domain" description="Rho-GAP" evidence="1">
    <location>
        <begin position="145"/>
        <end position="312"/>
    </location>
</feature>
<evidence type="ECO:0000259" key="1">
    <source>
        <dbReference type="PROSITE" id="PS50238"/>
    </source>
</evidence>
<dbReference type="SUPFAM" id="SSF50729">
    <property type="entry name" value="PH domain-like"/>
    <property type="match status" value="1"/>
</dbReference>
<dbReference type="InterPro" id="IPR008936">
    <property type="entry name" value="Rho_GTPase_activation_prot"/>
</dbReference>
<dbReference type="SUPFAM" id="SSF48350">
    <property type="entry name" value="GTPase activation domain, GAP"/>
    <property type="match status" value="1"/>
</dbReference>
<dbReference type="GO" id="GO:0007165">
    <property type="term" value="P:signal transduction"/>
    <property type="evidence" value="ECO:0007669"/>
    <property type="project" value="InterPro"/>
</dbReference>
<dbReference type="VEuPathDB" id="AmoebaDB:EHI5A_073160"/>
<organism evidence="2 3">
    <name type="scientific">Entamoeba histolytica</name>
    <dbReference type="NCBI Taxonomy" id="5759"/>
    <lineage>
        <taxon>Eukaryota</taxon>
        <taxon>Amoebozoa</taxon>
        <taxon>Evosea</taxon>
        <taxon>Archamoebae</taxon>
        <taxon>Mastigamoebida</taxon>
        <taxon>Entamoebidae</taxon>
        <taxon>Entamoeba</taxon>
    </lineage>
</organism>
<dbReference type="VEuPathDB" id="AmoebaDB:EHI8A_048220"/>
<dbReference type="SMART" id="SM00324">
    <property type="entry name" value="RhoGAP"/>
    <property type="match status" value="1"/>
</dbReference>
<sequence>MSTVSPNTMTKVIIRSLIALYANQAQVFTSPTYTSKRCFEESLNMTLTSQQILFYECPKKSLLSLTRKSNEGQIVGKISLIHTKVQDNLDESSKDRGKTLLLIETLDFRQRTFVILFSDKTERNEWKNLIKNYIITAKKKKVLGIDLKELRQVSGEEIPPLLLVCIDTIKEHPNDIIETLPPHQVQELINSINNNNEIKNMTASVAWTILKLFLMSLPTPLLHPISSFLSINPINVELVEKSIRTLPIEQRLLLDKILEMFVYLNNVDPVKYAPHSIAHSFALYLGWVKTEAIPSTIYDIVEFLITQYHHIFNLELGHQKRLSKSFTNSEQTNKFILINKTDPRKCTSFTDREDIAFRELGAPSNERDIPSKETDVPLTIIFENLSK</sequence>
<evidence type="ECO:0000313" key="3">
    <source>
        <dbReference type="Proteomes" id="UP000078387"/>
    </source>
</evidence>
<dbReference type="Proteomes" id="UP000078387">
    <property type="component" value="Unassembled WGS sequence"/>
</dbReference>
<dbReference type="PROSITE" id="PS50238">
    <property type="entry name" value="RHOGAP"/>
    <property type="match status" value="1"/>
</dbReference>
<evidence type="ECO:0000313" key="2">
    <source>
        <dbReference type="EMBL" id="GAT91765.1"/>
    </source>
</evidence>
<gene>
    <name evidence="2" type="ORF">CL6EHI_044690</name>
</gene>
<dbReference type="Gene3D" id="1.10.555.10">
    <property type="entry name" value="Rho GTPase activation protein"/>
    <property type="match status" value="1"/>
</dbReference>
<dbReference type="VEuPathDB" id="AmoebaDB:KM1_094830"/>
<accession>A0A5K1UAX6</accession>
<name>A0A5K1UAX6_ENTHI</name>
<dbReference type="VEuPathDB" id="AmoebaDB:EHI7A_048350"/>
<dbReference type="InterPro" id="IPR000198">
    <property type="entry name" value="RhoGAP_dom"/>
</dbReference>
<proteinExistence type="predicted"/>